<organism evidence="1 2">
    <name type="scientific">Mumia zhuanghuii</name>
    <dbReference type="NCBI Taxonomy" id="2585211"/>
    <lineage>
        <taxon>Bacteria</taxon>
        <taxon>Bacillati</taxon>
        <taxon>Actinomycetota</taxon>
        <taxon>Actinomycetes</taxon>
        <taxon>Propionibacteriales</taxon>
        <taxon>Nocardioidaceae</taxon>
        <taxon>Mumia</taxon>
    </lineage>
</organism>
<proteinExistence type="predicted"/>
<protein>
    <submittedName>
        <fullName evidence="1">Uncharacterized protein</fullName>
    </submittedName>
</protein>
<dbReference type="EMBL" id="VDFR01000234">
    <property type="protein sequence ID" value="TNC28433.1"/>
    <property type="molecule type" value="Genomic_DNA"/>
</dbReference>
<reference evidence="1 2" key="1">
    <citation type="submission" date="2019-05" db="EMBL/GenBank/DDBJ databases">
        <title>Mumia sp. nov., isolated from the intestinal contents of plateau pika (Ochotona curzoniae) in the Qinghai-Tibet plateau of China.</title>
        <authorList>
            <person name="Tian Z."/>
        </authorList>
    </citation>
    <scope>NUCLEOTIDE SEQUENCE [LARGE SCALE GENOMIC DNA]</scope>
    <source>
        <strain evidence="2">527</strain>
    </source>
</reference>
<dbReference type="AlphaFoldDB" id="A0A5C4M6F9"/>
<evidence type="ECO:0000313" key="1">
    <source>
        <dbReference type="EMBL" id="TNC28433.1"/>
    </source>
</evidence>
<dbReference type="RefSeq" id="WP_139107334.1">
    <property type="nucleotide sequence ID" value="NZ_VDFR01000234.1"/>
</dbReference>
<name>A0A5C4M6F9_9ACTN</name>
<evidence type="ECO:0000313" key="2">
    <source>
        <dbReference type="Proteomes" id="UP000306740"/>
    </source>
</evidence>
<sequence length="59" mass="7184">MVPRPKRKPMRGQKWPPWHQYDASTSGCWYELEQRFVPQVSQKEQGRVRVYDAREPLLR</sequence>
<comment type="caution">
    <text evidence="1">The sequence shown here is derived from an EMBL/GenBank/DDBJ whole genome shotgun (WGS) entry which is preliminary data.</text>
</comment>
<gene>
    <name evidence="1" type="ORF">FHE65_33985</name>
</gene>
<accession>A0A5C4M6F9</accession>
<dbReference type="Proteomes" id="UP000306740">
    <property type="component" value="Unassembled WGS sequence"/>
</dbReference>